<dbReference type="Proteomes" id="UP000030014">
    <property type="component" value="Unassembled WGS sequence"/>
</dbReference>
<comment type="caution">
    <text evidence="1">The sequence shown here is derived from an EMBL/GenBank/DDBJ whole genome shotgun (WGS) entry which is preliminary data.</text>
</comment>
<accession>A0A0A0IBX8</accession>
<dbReference type="SFLD" id="SFLDS00003">
    <property type="entry name" value="Haloacid_Dehalogenase"/>
    <property type="match status" value="1"/>
</dbReference>
<dbReference type="RefSeq" id="WP_039257712.1">
    <property type="nucleotide sequence ID" value="NZ_JDRY01000069.1"/>
</dbReference>
<gene>
    <name evidence="1" type="ORF">Z955_12540</name>
</gene>
<dbReference type="SUPFAM" id="SSF56784">
    <property type="entry name" value="HAD-like"/>
    <property type="match status" value="1"/>
</dbReference>
<proteinExistence type="predicted"/>
<name>A0A0A0IBX8_CLOBO</name>
<dbReference type="AlphaFoldDB" id="A0A0A0IBX8"/>
<dbReference type="SFLD" id="SFLDG01140">
    <property type="entry name" value="C2.B:_Phosphomannomutase_and_P"/>
    <property type="match status" value="1"/>
</dbReference>
<dbReference type="NCBIfam" id="TIGR00099">
    <property type="entry name" value="Cof-subfamily"/>
    <property type="match status" value="1"/>
</dbReference>
<dbReference type="InterPro" id="IPR023214">
    <property type="entry name" value="HAD_sf"/>
</dbReference>
<dbReference type="GO" id="GO:0005829">
    <property type="term" value="C:cytosol"/>
    <property type="evidence" value="ECO:0007669"/>
    <property type="project" value="TreeGrafter"/>
</dbReference>
<evidence type="ECO:0000313" key="2">
    <source>
        <dbReference type="Proteomes" id="UP000030014"/>
    </source>
</evidence>
<dbReference type="NCBIfam" id="TIGR01484">
    <property type="entry name" value="HAD-SF-IIB"/>
    <property type="match status" value="1"/>
</dbReference>
<dbReference type="Gene3D" id="3.40.50.1000">
    <property type="entry name" value="HAD superfamily/HAD-like"/>
    <property type="match status" value="1"/>
</dbReference>
<dbReference type="SFLD" id="SFLDG01144">
    <property type="entry name" value="C2.B.4:_PGP_Like"/>
    <property type="match status" value="1"/>
</dbReference>
<protein>
    <submittedName>
        <fullName evidence="1">Haloacid dehalogenase</fullName>
    </submittedName>
</protein>
<dbReference type="InterPro" id="IPR006379">
    <property type="entry name" value="HAD-SF_hydro_IIB"/>
</dbReference>
<dbReference type="PANTHER" id="PTHR10000">
    <property type="entry name" value="PHOSPHOSERINE PHOSPHATASE"/>
    <property type="match status" value="1"/>
</dbReference>
<dbReference type="CDD" id="cd07516">
    <property type="entry name" value="HAD_Pase"/>
    <property type="match status" value="1"/>
</dbReference>
<sequence>MYKLIGIDIDGTLVKNNKTLSNKTIETIEKAKKKGIKIVLVTGRPIQGLKQYTEKLGLNSDNDYGIACSGGFIQCLGNKKVIFESSLTFKEFNYLYNLSKDLNITLNFLSRDTILTPNLNLTTQVECFLSNMSMKITDFKTLDKNTFINRIVYINETDDFANHLMKIIKRANIKYTFPEKLHGNSNLILDEDTLPKELFQNFTVLKPSSETLEIQKKGINKGSSLNFLAKKLGINPNEVIAVGDSGNDIDMIKYAGLGIAMGNAFSEVKEIADYITYTNEEDGLAHVIEKFILNI</sequence>
<dbReference type="GO" id="GO:0000287">
    <property type="term" value="F:magnesium ion binding"/>
    <property type="evidence" value="ECO:0007669"/>
    <property type="project" value="TreeGrafter"/>
</dbReference>
<reference evidence="1 2" key="1">
    <citation type="submission" date="2014-01" db="EMBL/GenBank/DDBJ databases">
        <title>Plasmidome dynamics in the species complex Clostridium novyi sensu lato converts strains of independent lineages into distinctly different pathogens.</title>
        <authorList>
            <person name="Skarin H."/>
            <person name="Segerman B."/>
        </authorList>
    </citation>
    <scope>NUCLEOTIDE SEQUENCE [LARGE SCALE GENOMIC DNA]</scope>
    <source>
        <strain evidence="1 2">DC5</strain>
    </source>
</reference>
<dbReference type="PROSITE" id="PS01229">
    <property type="entry name" value="COF_2"/>
    <property type="match status" value="1"/>
</dbReference>
<dbReference type="PANTHER" id="PTHR10000:SF8">
    <property type="entry name" value="HAD SUPERFAMILY HYDROLASE-LIKE, TYPE 3"/>
    <property type="match status" value="1"/>
</dbReference>
<dbReference type="EMBL" id="JDRY01000069">
    <property type="protein sequence ID" value="KGM97080.1"/>
    <property type="molecule type" value="Genomic_DNA"/>
</dbReference>
<dbReference type="Gene3D" id="3.30.1240.10">
    <property type="match status" value="1"/>
</dbReference>
<organism evidence="1 2">
    <name type="scientific">Clostridium botulinum C/D str. DC5</name>
    <dbReference type="NCBI Taxonomy" id="1443128"/>
    <lineage>
        <taxon>Bacteria</taxon>
        <taxon>Bacillati</taxon>
        <taxon>Bacillota</taxon>
        <taxon>Clostridia</taxon>
        <taxon>Eubacteriales</taxon>
        <taxon>Clostridiaceae</taxon>
        <taxon>Clostridium</taxon>
    </lineage>
</organism>
<dbReference type="InterPro" id="IPR036412">
    <property type="entry name" value="HAD-like_sf"/>
</dbReference>
<dbReference type="GO" id="GO:0016791">
    <property type="term" value="F:phosphatase activity"/>
    <property type="evidence" value="ECO:0007669"/>
    <property type="project" value="UniProtKB-ARBA"/>
</dbReference>
<evidence type="ECO:0000313" key="1">
    <source>
        <dbReference type="EMBL" id="KGM97080.1"/>
    </source>
</evidence>
<dbReference type="Pfam" id="PF08282">
    <property type="entry name" value="Hydrolase_3"/>
    <property type="match status" value="1"/>
</dbReference>
<dbReference type="InterPro" id="IPR000150">
    <property type="entry name" value="Cof"/>
</dbReference>